<dbReference type="Proteomes" id="UP000277424">
    <property type="component" value="Unassembled WGS sequence"/>
</dbReference>
<dbReference type="PANTHER" id="PTHR34501:SF9">
    <property type="entry name" value="MAJOR OUTER MEMBRANE PROTEIN P.IA"/>
    <property type="match status" value="1"/>
</dbReference>
<dbReference type="Pfam" id="PF13609">
    <property type="entry name" value="Porin_4"/>
    <property type="match status" value="1"/>
</dbReference>
<dbReference type="OrthoDB" id="6758483at2"/>
<evidence type="ECO:0000256" key="7">
    <source>
        <dbReference type="ARBA" id="ARBA00023065"/>
    </source>
</evidence>
<dbReference type="RefSeq" id="WP_008943238.1">
    <property type="nucleotide sequence ID" value="NZ_RBIG01000003.1"/>
</dbReference>
<name>A0A420WCB7_9PROT</name>
<dbReference type="AlphaFoldDB" id="A0A420WCB7"/>
<evidence type="ECO:0000256" key="11">
    <source>
        <dbReference type="SAM" id="SignalP"/>
    </source>
</evidence>
<keyword evidence="6 11" id="KW-0732">Signal</keyword>
<organism evidence="13 14">
    <name type="scientific">Oceanibaculum indicum</name>
    <dbReference type="NCBI Taxonomy" id="526216"/>
    <lineage>
        <taxon>Bacteria</taxon>
        <taxon>Pseudomonadati</taxon>
        <taxon>Pseudomonadota</taxon>
        <taxon>Alphaproteobacteria</taxon>
        <taxon>Rhodospirillales</taxon>
        <taxon>Oceanibaculaceae</taxon>
        <taxon>Oceanibaculum</taxon>
    </lineage>
</organism>
<evidence type="ECO:0000256" key="8">
    <source>
        <dbReference type="ARBA" id="ARBA00023114"/>
    </source>
</evidence>
<evidence type="ECO:0000313" key="14">
    <source>
        <dbReference type="Proteomes" id="UP000277424"/>
    </source>
</evidence>
<protein>
    <submittedName>
        <fullName evidence="13">Putative porin</fullName>
    </submittedName>
</protein>
<evidence type="ECO:0000259" key="12">
    <source>
        <dbReference type="Pfam" id="PF13609"/>
    </source>
</evidence>
<keyword evidence="8" id="KW-0626">Porin</keyword>
<feature type="signal peptide" evidence="11">
    <location>
        <begin position="1"/>
        <end position="23"/>
    </location>
</feature>
<evidence type="ECO:0000256" key="4">
    <source>
        <dbReference type="ARBA" id="ARBA00022452"/>
    </source>
</evidence>
<reference evidence="13 14" key="1">
    <citation type="submission" date="2018-10" db="EMBL/GenBank/DDBJ databases">
        <title>Comparative analysis of microorganisms from saline springs in Andes Mountain Range, Colombia.</title>
        <authorList>
            <person name="Rubin E."/>
        </authorList>
    </citation>
    <scope>NUCLEOTIDE SEQUENCE [LARGE SCALE GENOMIC DNA]</scope>
    <source>
        <strain evidence="13 14">USBA 36</strain>
    </source>
</reference>
<keyword evidence="3" id="KW-0813">Transport</keyword>
<comment type="caution">
    <text evidence="13">The sequence shown here is derived from an EMBL/GenBank/DDBJ whole genome shotgun (WGS) entry which is preliminary data.</text>
</comment>
<keyword evidence="5" id="KW-0812">Transmembrane</keyword>
<keyword evidence="10" id="KW-0998">Cell outer membrane</keyword>
<evidence type="ECO:0000256" key="9">
    <source>
        <dbReference type="ARBA" id="ARBA00023136"/>
    </source>
</evidence>
<accession>A0A420WCB7</accession>
<keyword evidence="9" id="KW-0472">Membrane</keyword>
<feature type="domain" description="Porin" evidence="12">
    <location>
        <begin position="8"/>
        <end position="338"/>
    </location>
</feature>
<sequence>MKKVLLGTTALVAAGLLAQPALASDPIKLQVKGYYQNLVTFSDVDAPAGSTANYKDAQFRHEGEVHFKGETKLDNGLTVGFDAQLEIVNVGLSGGQPRDMDETYMYFSGGFGKLQLGAENGAAYLLHTGIPSVGLGFDDRNFGPVVSNTGHNRPNISGDTAKGTYFTPKMGGFQAGISYSPNVDHQALSGNGFGVMTVATGDVEDVIGVGANYTAKFGEAMVDLSAAYESGDVVGAGGNDPEIWALGLNVGFGGFTVGASYGDSENYTSGGGVVAGLDSTVWALGVAYKTGPWGVSANYQTSDNEIGGATSSGSGDEYELAASYQLGAGVQLRGGLLHADMDLNSQADTTTLFIGTFLTF</sequence>
<keyword evidence="4" id="KW-1134">Transmembrane beta strand</keyword>
<evidence type="ECO:0000256" key="5">
    <source>
        <dbReference type="ARBA" id="ARBA00022692"/>
    </source>
</evidence>
<dbReference type="InterPro" id="IPR050298">
    <property type="entry name" value="Gram-neg_bact_OMP"/>
</dbReference>
<evidence type="ECO:0000256" key="6">
    <source>
        <dbReference type="ARBA" id="ARBA00022729"/>
    </source>
</evidence>
<comment type="subcellular location">
    <subcellularLocation>
        <location evidence="1">Cell outer membrane</location>
        <topology evidence="1">Multi-pass membrane protein</topology>
    </subcellularLocation>
</comment>
<evidence type="ECO:0000256" key="2">
    <source>
        <dbReference type="ARBA" id="ARBA00011233"/>
    </source>
</evidence>
<dbReference type="GO" id="GO:0006811">
    <property type="term" value="P:monoatomic ion transport"/>
    <property type="evidence" value="ECO:0007669"/>
    <property type="project" value="UniProtKB-KW"/>
</dbReference>
<evidence type="ECO:0000256" key="3">
    <source>
        <dbReference type="ARBA" id="ARBA00022448"/>
    </source>
</evidence>
<evidence type="ECO:0000256" key="1">
    <source>
        <dbReference type="ARBA" id="ARBA00004571"/>
    </source>
</evidence>
<keyword evidence="7" id="KW-0406">Ion transport</keyword>
<dbReference type="InterPro" id="IPR023614">
    <property type="entry name" value="Porin_dom_sf"/>
</dbReference>
<comment type="subunit">
    <text evidence="2">Homotrimer.</text>
</comment>
<evidence type="ECO:0000256" key="10">
    <source>
        <dbReference type="ARBA" id="ARBA00023237"/>
    </source>
</evidence>
<evidence type="ECO:0000313" key="13">
    <source>
        <dbReference type="EMBL" id="RKQ68613.1"/>
    </source>
</evidence>
<dbReference type="GO" id="GO:0015288">
    <property type="term" value="F:porin activity"/>
    <property type="evidence" value="ECO:0007669"/>
    <property type="project" value="UniProtKB-KW"/>
</dbReference>
<dbReference type="GO" id="GO:0009279">
    <property type="term" value="C:cell outer membrane"/>
    <property type="evidence" value="ECO:0007669"/>
    <property type="project" value="UniProtKB-SubCell"/>
</dbReference>
<dbReference type="InterPro" id="IPR033900">
    <property type="entry name" value="Gram_neg_porin_domain"/>
</dbReference>
<dbReference type="EMBL" id="RBIG01000003">
    <property type="protein sequence ID" value="RKQ68613.1"/>
    <property type="molecule type" value="Genomic_DNA"/>
</dbReference>
<feature type="chain" id="PRO_5019021549" evidence="11">
    <location>
        <begin position="24"/>
        <end position="360"/>
    </location>
</feature>
<gene>
    <name evidence="13" type="ORF">BCL74_3095</name>
</gene>
<dbReference type="PANTHER" id="PTHR34501">
    <property type="entry name" value="PROTEIN YDDL-RELATED"/>
    <property type="match status" value="1"/>
</dbReference>
<dbReference type="SUPFAM" id="SSF56935">
    <property type="entry name" value="Porins"/>
    <property type="match status" value="1"/>
</dbReference>
<dbReference type="Gene3D" id="2.40.160.10">
    <property type="entry name" value="Porin"/>
    <property type="match status" value="1"/>
</dbReference>
<dbReference type="GO" id="GO:0046930">
    <property type="term" value="C:pore complex"/>
    <property type="evidence" value="ECO:0007669"/>
    <property type="project" value="UniProtKB-KW"/>
</dbReference>
<proteinExistence type="predicted"/>